<dbReference type="InterPro" id="IPR019783">
    <property type="entry name" value="SDO1/SBDS_N"/>
</dbReference>
<reference evidence="3" key="1">
    <citation type="submission" date="2013-04" db="EMBL/GenBank/DDBJ databases">
        <title>The Genome Sequence of Fonticula alba ATCC 38817.</title>
        <authorList>
            <consortium name="The Broad Institute Genomics Platform"/>
            <person name="Russ C."/>
            <person name="Cuomo C."/>
            <person name="Burger G."/>
            <person name="Gray M.W."/>
            <person name="Holland P.W.H."/>
            <person name="King N."/>
            <person name="Lang F.B.F."/>
            <person name="Roger A.J."/>
            <person name="Ruiz-Trillo I."/>
            <person name="Brown M."/>
            <person name="Walker B."/>
            <person name="Young S."/>
            <person name="Zeng Q."/>
            <person name="Gargeya S."/>
            <person name="Fitzgerald M."/>
            <person name="Haas B."/>
            <person name="Abouelleil A."/>
            <person name="Allen A.W."/>
            <person name="Alvarado L."/>
            <person name="Arachchi H.M."/>
            <person name="Berlin A.M."/>
            <person name="Chapman S.B."/>
            <person name="Gainer-Dewar J."/>
            <person name="Goldberg J."/>
            <person name="Griggs A."/>
            <person name="Gujja S."/>
            <person name="Hansen M."/>
            <person name="Howarth C."/>
            <person name="Imamovic A."/>
            <person name="Ireland A."/>
            <person name="Larimer J."/>
            <person name="McCowan C."/>
            <person name="Murphy C."/>
            <person name="Pearson M."/>
            <person name="Poon T.W."/>
            <person name="Priest M."/>
            <person name="Roberts A."/>
            <person name="Saif S."/>
            <person name="Shea T."/>
            <person name="Sisk P."/>
            <person name="Sykes S."/>
            <person name="Wortman J."/>
            <person name="Nusbaum C."/>
            <person name="Birren B."/>
        </authorList>
    </citation>
    <scope>NUCLEOTIDE SEQUENCE [LARGE SCALE GENOMIC DNA]</scope>
    <source>
        <strain evidence="3">ATCC 38817</strain>
    </source>
</reference>
<feature type="region of interest" description="Disordered" evidence="1">
    <location>
        <begin position="1"/>
        <end position="22"/>
    </location>
</feature>
<evidence type="ECO:0000256" key="1">
    <source>
        <dbReference type="SAM" id="MobiDB-lite"/>
    </source>
</evidence>
<feature type="region of interest" description="Disordered" evidence="1">
    <location>
        <begin position="105"/>
        <end position="129"/>
    </location>
</feature>
<dbReference type="Gene3D" id="3.30.1250.10">
    <property type="entry name" value="Ribosome maturation protein SBDS, N-terminal domain"/>
    <property type="match status" value="1"/>
</dbReference>
<feature type="compositionally biased region" description="Polar residues" evidence="1">
    <location>
        <begin position="119"/>
        <end position="129"/>
    </location>
</feature>
<evidence type="ECO:0000313" key="4">
    <source>
        <dbReference type="Proteomes" id="UP000030693"/>
    </source>
</evidence>
<proteinExistence type="predicted"/>
<sequence>MSSTHTEKVVYNPPHPVTGHPQQNFIVFCNPGYAAKYASQFDPNTPKPASGKREEIHPRQVLQTDDIYYHPSDSRTLQLPSKKELADAFGTEKRDEIIQTILRKGQIQPVESANEARGGNTNFRQPSHH</sequence>
<dbReference type="AlphaFoldDB" id="A0A058ZHG8"/>
<accession>A0A058ZHG8</accession>
<dbReference type="GeneID" id="20525668"/>
<organism evidence="3">
    <name type="scientific">Fonticula alba</name>
    <name type="common">Slime mold</name>
    <dbReference type="NCBI Taxonomy" id="691883"/>
    <lineage>
        <taxon>Eukaryota</taxon>
        <taxon>Rotosphaerida</taxon>
        <taxon>Fonticulaceae</taxon>
        <taxon>Fonticula</taxon>
    </lineage>
</organism>
<name>A0A058ZHG8_FONAL</name>
<evidence type="ECO:0000259" key="2">
    <source>
        <dbReference type="Pfam" id="PF01172"/>
    </source>
</evidence>
<dbReference type="RefSeq" id="XP_009493107.1">
    <property type="nucleotide sequence ID" value="XM_009494832.1"/>
</dbReference>
<evidence type="ECO:0000313" key="3">
    <source>
        <dbReference type="EMBL" id="KCV73406.1"/>
    </source>
</evidence>
<dbReference type="EMBL" id="KB932201">
    <property type="protein sequence ID" value="KCV73406.1"/>
    <property type="molecule type" value="Genomic_DNA"/>
</dbReference>
<protein>
    <recommendedName>
        <fullName evidence="2">Ribosome maturation protein SDO1/SBDS N-terminal domain-containing protein</fullName>
    </recommendedName>
</protein>
<dbReference type="Pfam" id="PF01172">
    <property type="entry name" value="SBDS_N"/>
    <property type="match status" value="1"/>
</dbReference>
<gene>
    <name evidence="3" type="ORF">H696_00943</name>
</gene>
<dbReference type="OrthoDB" id="2567806at2759"/>
<keyword evidence="4" id="KW-1185">Reference proteome</keyword>
<dbReference type="SUPFAM" id="SSF89895">
    <property type="entry name" value="FYSH domain"/>
    <property type="match status" value="1"/>
</dbReference>
<dbReference type="InterPro" id="IPR036786">
    <property type="entry name" value="Ribosome_mat_SBDS_N_sf"/>
</dbReference>
<feature type="domain" description="Ribosome maturation protein SDO1/SBDS N-terminal" evidence="2">
    <location>
        <begin position="23"/>
        <end position="111"/>
    </location>
</feature>
<dbReference type="Proteomes" id="UP000030693">
    <property type="component" value="Unassembled WGS sequence"/>
</dbReference>